<dbReference type="InterPro" id="IPR046341">
    <property type="entry name" value="SET_dom_sf"/>
</dbReference>
<feature type="region of interest" description="Disordered" evidence="8">
    <location>
        <begin position="399"/>
        <end position="457"/>
    </location>
</feature>
<proteinExistence type="predicted"/>
<dbReference type="KEGG" id="kne:92179760"/>
<evidence type="ECO:0000256" key="2">
    <source>
        <dbReference type="ARBA" id="ARBA00022454"/>
    </source>
</evidence>
<dbReference type="PANTHER" id="PTHR46223">
    <property type="entry name" value="HISTONE-LYSINE N-METHYLTRANSFERASE SUV39H"/>
    <property type="match status" value="1"/>
</dbReference>
<evidence type="ECO:0000256" key="7">
    <source>
        <dbReference type="ARBA" id="ARBA00022833"/>
    </source>
</evidence>
<evidence type="ECO:0000256" key="6">
    <source>
        <dbReference type="ARBA" id="ARBA00022723"/>
    </source>
</evidence>
<gene>
    <name evidence="12" type="ORF">IAR55_002502</name>
</gene>
<dbReference type="GO" id="GO:0032259">
    <property type="term" value="P:methylation"/>
    <property type="evidence" value="ECO:0007669"/>
    <property type="project" value="UniProtKB-KW"/>
</dbReference>
<dbReference type="EMBL" id="JBCAWK010000004">
    <property type="protein sequence ID" value="KAK8861679.1"/>
    <property type="molecule type" value="Genomic_DNA"/>
</dbReference>
<comment type="caution">
    <text evidence="12">The sequence shown here is derived from an EMBL/GenBank/DDBJ whole genome shotgun (WGS) entry which is preliminary data.</text>
</comment>
<dbReference type="SUPFAM" id="SSF82199">
    <property type="entry name" value="SET domain"/>
    <property type="match status" value="1"/>
</dbReference>
<comment type="subcellular location">
    <subcellularLocation>
        <location evidence="1">Chromosome</location>
    </subcellularLocation>
</comment>
<feature type="region of interest" description="Disordered" evidence="8">
    <location>
        <begin position="1072"/>
        <end position="1113"/>
    </location>
</feature>
<feature type="domain" description="Pre-SET" evidence="10">
    <location>
        <begin position="833"/>
        <end position="902"/>
    </location>
</feature>
<dbReference type="GO" id="GO:0005634">
    <property type="term" value="C:nucleus"/>
    <property type="evidence" value="ECO:0007669"/>
    <property type="project" value="InterPro"/>
</dbReference>
<feature type="region of interest" description="Disordered" evidence="8">
    <location>
        <begin position="623"/>
        <end position="646"/>
    </location>
</feature>
<feature type="compositionally biased region" description="Polar residues" evidence="8">
    <location>
        <begin position="115"/>
        <end position="124"/>
    </location>
</feature>
<dbReference type="PANTHER" id="PTHR46223:SF3">
    <property type="entry name" value="HISTONE-LYSINE N-METHYLTRANSFERASE SET-23"/>
    <property type="match status" value="1"/>
</dbReference>
<feature type="compositionally biased region" description="Low complexity" evidence="8">
    <location>
        <begin position="630"/>
        <end position="645"/>
    </location>
</feature>
<evidence type="ECO:0000259" key="10">
    <source>
        <dbReference type="PROSITE" id="PS50867"/>
    </source>
</evidence>
<evidence type="ECO:0000256" key="4">
    <source>
        <dbReference type="ARBA" id="ARBA00022679"/>
    </source>
</evidence>
<protein>
    <recommendedName>
        <fullName evidence="14">Histone-lysine N-methyltransferase SUV39H</fullName>
    </recommendedName>
</protein>
<sequence length="1133" mass="122520">MSASQRGGGKVEVPVVLDSSDEDAPKAGPSGPKNNNSASKISRRTSSLRSERGKVVDLTLSDSGDDVHASSRNRSPTKRRRPISRSSRRISMADLPDAIDVGDETPHGPGPSSIAGPSNLSTTTPKKEPDAAVGSWGNPQVYQPPGEVVLPTTGPSELMQDDTDQVEDPQEAANLQTDIRNVELEPNISIAPSGTWANPAPYVPPTREASLLIQMSPPPDDPPLVPSSPLEPLPSLRQASPAPPSPAAGSWLNPVPYVPSPPRDASPLPPEPDGSWLHPVPFVPPPSLKRAMEATSSPSREDSPTSASKRRKGNAKETHAVATRDQASVVAAINAAGSISEQRNSSPKKQRGPKWVTDADLEAGRFAGAVESLADPQAEAAPSRIGDAAEPMEIQESEVTVGEQDLIPLPGIFGTDGPEIMPEQPSTDSSFPSPAEEQSYPQGAISPPPPQSQESQVVETIPNVEPIAGALSHHNGEVSASGGPAFASTTEVDTKPILPLKTNLAEAASLPGVDPYYPIDVDVSDDDLADLTSNDGEARLEEEIETVRAGVDEVDIDAPDVELISSRASTAPSIEEITMIDGKTFGATSRRSSNRISERSLKEVLSRDQALLAIKSNAVSKSDSRPRIMSFSSSEGSQSKQKSPSVEVIIPTRSRRLWRRLVEMGGESEVEDILDQGLDSPPSSGPSNGADLVEYDGFTVHKAYSFRNQPAVDSSSSSSSEQLNGEVVTHYQDFGYPDPPRLPERTGYANRILDTKLIDEWNRRRPNLTNNPSLHRAVFEAYMAQSTSRDEPQADEIKVVNDVDSEGAPPDFEFQYSNDMLYNPDVPDPELSLGCSCDGPCDPKLGYCSCVKRQEAYFCNLGMDGFAYDNQGHIKETSVSVWECSETCGCPPECMNRVIQRGRSKETKIELFKTRFKGWGVRARAPIPSGTFIGVYAGEMITEQESEIRGMNYAKLGRTYLFDCDGWQIANPPEGLDKIDGRAAELAATCAERARIAAEDFNDTSYVYSAYSVDAFHYGFTRYFNHSCDPNLAITQAYVKDFHPERPILVIFARRPIRYGEELCISYKGLPDEEDPPLPSPDVKSTGRRGKKKNSKTSASAHITNKTKSKVAAKDQCMCGTARCDGRMFNYGD</sequence>
<dbReference type="GO" id="GO:0008270">
    <property type="term" value="F:zinc ion binding"/>
    <property type="evidence" value="ECO:0007669"/>
    <property type="project" value="InterPro"/>
</dbReference>
<dbReference type="PROSITE" id="PS50867">
    <property type="entry name" value="PRE_SET"/>
    <property type="match status" value="1"/>
</dbReference>
<feature type="compositionally biased region" description="Acidic residues" evidence="8">
    <location>
        <begin position="159"/>
        <end position="170"/>
    </location>
</feature>
<dbReference type="InterPro" id="IPR007728">
    <property type="entry name" value="Pre-SET_dom"/>
</dbReference>
<evidence type="ECO:0000256" key="8">
    <source>
        <dbReference type="SAM" id="MobiDB-lite"/>
    </source>
</evidence>
<dbReference type="Pfam" id="PF00856">
    <property type="entry name" value="SET"/>
    <property type="match status" value="1"/>
</dbReference>
<feature type="compositionally biased region" description="Gly residues" evidence="8">
    <location>
        <begin position="1"/>
        <end position="10"/>
    </location>
</feature>
<keyword evidence="3" id="KW-0489">Methyltransferase</keyword>
<dbReference type="GeneID" id="92179760"/>
<feature type="compositionally biased region" description="Polar residues" evidence="8">
    <location>
        <begin position="32"/>
        <end position="48"/>
    </location>
</feature>
<feature type="domain" description="SET" evidence="9">
    <location>
        <begin position="907"/>
        <end position="1068"/>
    </location>
</feature>
<evidence type="ECO:0000256" key="1">
    <source>
        <dbReference type="ARBA" id="ARBA00004286"/>
    </source>
</evidence>
<feature type="region of interest" description="Disordered" evidence="8">
    <location>
        <begin position="1"/>
        <end position="172"/>
    </location>
</feature>
<feature type="domain" description="Post-SET" evidence="11">
    <location>
        <begin position="1113"/>
        <end position="1129"/>
    </location>
</feature>
<reference evidence="12 13" key="1">
    <citation type="journal article" date="2024" name="bioRxiv">
        <title>Comparative genomics of Cryptococcus and Kwoniella reveals pathogenesis evolution and contrasting karyotype dynamics via intercentromeric recombination or chromosome fusion.</title>
        <authorList>
            <person name="Coelho M.A."/>
            <person name="David-Palma M."/>
            <person name="Shea T."/>
            <person name="Bowers K."/>
            <person name="McGinley-Smith S."/>
            <person name="Mohammad A.W."/>
            <person name="Gnirke A."/>
            <person name="Yurkov A.M."/>
            <person name="Nowrousian M."/>
            <person name="Sun S."/>
            <person name="Cuomo C.A."/>
            <person name="Heitman J."/>
        </authorList>
    </citation>
    <scope>NUCLEOTIDE SEQUENCE [LARGE SCALE GENOMIC DNA]</scope>
    <source>
        <strain evidence="12 13">CBS 13917</strain>
    </source>
</reference>
<dbReference type="PROSITE" id="PS50868">
    <property type="entry name" value="POST_SET"/>
    <property type="match status" value="1"/>
</dbReference>
<evidence type="ECO:0000256" key="3">
    <source>
        <dbReference type="ARBA" id="ARBA00022603"/>
    </source>
</evidence>
<dbReference type="Gene3D" id="2.170.270.10">
    <property type="entry name" value="SET domain"/>
    <property type="match status" value="1"/>
</dbReference>
<keyword evidence="5" id="KW-0949">S-adenosyl-L-methionine</keyword>
<dbReference type="GO" id="GO:0042054">
    <property type="term" value="F:histone methyltransferase activity"/>
    <property type="evidence" value="ECO:0007669"/>
    <property type="project" value="InterPro"/>
</dbReference>
<keyword evidence="4" id="KW-0808">Transferase</keyword>
<evidence type="ECO:0000313" key="12">
    <source>
        <dbReference type="EMBL" id="KAK8861679.1"/>
    </source>
</evidence>
<feature type="compositionally biased region" description="Pro residues" evidence="8">
    <location>
        <begin position="256"/>
        <end position="272"/>
    </location>
</feature>
<dbReference type="SMART" id="SM00468">
    <property type="entry name" value="PreSET"/>
    <property type="match status" value="1"/>
</dbReference>
<evidence type="ECO:0000313" key="13">
    <source>
        <dbReference type="Proteomes" id="UP001388673"/>
    </source>
</evidence>
<dbReference type="PROSITE" id="PS50280">
    <property type="entry name" value="SET"/>
    <property type="match status" value="1"/>
</dbReference>
<dbReference type="RefSeq" id="XP_066804304.1">
    <property type="nucleotide sequence ID" value="XM_066945615.1"/>
</dbReference>
<evidence type="ECO:0008006" key="14">
    <source>
        <dbReference type="Google" id="ProtNLM"/>
    </source>
</evidence>
<name>A0AAW0Z1N0_9TREE</name>
<dbReference type="GO" id="GO:0005694">
    <property type="term" value="C:chromosome"/>
    <property type="evidence" value="ECO:0007669"/>
    <property type="project" value="UniProtKB-SubCell"/>
</dbReference>
<dbReference type="InterPro" id="IPR050973">
    <property type="entry name" value="H3K9_Histone-Lys_N-MTase"/>
</dbReference>
<keyword evidence="13" id="KW-1185">Reference proteome</keyword>
<dbReference type="InterPro" id="IPR003616">
    <property type="entry name" value="Post-SET_dom"/>
</dbReference>
<dbReference type="SMART" id="SM00317">
    <property type="entry name" value="SET"/>
    <property type="match status" value="1"/>
</dbReference>
<keyword evidence="2" id="KW-0158">Chromosome</keyword>
<keyword evidence="7" id="KW-0862">Zinc</keyword>
<keyword evidence="6" id="KW-0479">Metal-binding</keyword>
<dbReference type="AlphaFoldDB" id="A0AAW0Z1N0"/>
<organism evidence="12 13">
    <name type="scientific">Kwoniella newhampshirensis</name>
    <dbReference type="NCBI Taxonomy" id="1651941"/>
    <lineage>
        <taxon>Eukaryota</taxon>
        <taxon>Fungi</taxon>
        <taxon>Dikarya</taxon>
        <taxon>Basidiomycota</taxon>
        <taxon>Agaricomycotina</taxon>
        <taxon>Tremellomycetes</taxon>
        <taxon>Tremellales</taxon>
        <taxon>Cryptococcaceae</taxon>
        <taxon>Kwoniella</taxon>
    </lineage>
</organism>
<evidence type="ECO:0000256" key="5">
    <source>
        <dbReference type="ARBA" id="ARBA00022691"/>
    </source>
</evidence>
<feature type="compositionally biased region" description="Basic residues" evidence="8">
    <location>
        <begin position="1086"/>
        <end position="1095"/>
    </location>
</feature>
<evidence type="ECO:0000259" key="11">
    <source>
        <dbReference type="PROSITE" id="PS50868"/>
    </source>
</evidence>
<dbReference type="Pfam" id="PF05033">
    <property type="entry name" value="Pre-SET"/>
    <property type="match status" value="1"/>
</dbReference>
<accession>A0AAW0Z1N0</accession>
<feature type="compositionally biased region" description="Basic residues" evidence="8">
    <location>
        <begin position="75"/>
        <end position="88"/>
    </location>
</feature>
<dbReference type="Proteomes" id="UP001388673">
    <property type="component" value="Unassembled WGS sequence"/>
</dbReference>
<feature type="region of interest" description="Disordered" evidence="8">
    <location>
        <begin position="190"/>
        <end position="355"/>
    </location>
</feature>
<feature type="compositionally biased region" description="Pro residues" evidence="8">
    <location>
        <begin position="216"/>
        <end position="232"/>
    </location>
</feature>
<dbReference type="InterPro" id="IPR001214">
    <property type="entry name" value="SET_dom"/>
</dbReference>
<evidence type="ECO:0000259" key="9">
    <source>
        <dbReference type="PROSITE" id="PS50280"/>
    </source>
</evidence>